<feature type="compositionally biased region" description="Acidic residues" evidence="1">
    <location>
        <begin position="331"/>
        <end position="366"/>
    </location>
</feature>
<keyword evidence="3" id="KW-1185">Reference proteome</keyword>
<name>A0ABR1R8Z3_9PEZI</name>
<feature type="compositionally biased region" description="Low complexity" evidence="1">
    <location>
        <begin position="510"/>
        <end position="527"/>
    </location>
</feature>
<organism evidence="2 3">
    <name type="scientific">Apiospora marii</name>
    <dbReference type="NCBI Taxonomy" id="335849"/>
    <lineage>
        <taxon>Eukaryota</taxon>
        <taxon>Fungi</taxon>
        <taxon>Dikarya</taxon>
        <taxon>Ascomycota</taxon>
        <taxon>Pezizomycotina</taxon>
        <taxon>Sordariomycetes</taxon>
        <taxon>Xylariomycetidae</taxon>
        <taxon>Amphisphaeriales</taxon>
        <taxon>Apiosporaceae</taxon>
        <taxon>Apiospora</taxon>
    </lineage>
</organism>
<evidence type="ECO:0000313" key="2">
    <source>
        <dbReference type="EMBL" id="KAK8005821.1"/>
    </source>
</evidence>
<feature type="compositionally biased region" description="Basic residues" evidence="1">
    <location>
        <begin position="489"/>
        <end position="507"/>
    </location>
</feature>
<evidence type="ECO:0000256" key="1">
    <source>
        <dbReference type="SAM" id="MobiDB-lite"/>
    </source>
</evidence>
<sequence length="626" mass="71664">MSHENESDVGSLSDPERLQLLRARWPVFENEPEPAPGYDAFLVVLRHIYSFVPTDVLPQYGEESLQVLQVARKPVLDANAGLVKESKRSSLFELIDEPQSHPDRLRFQSLAQNPNLVARFWSRYYFRLYSPTVLALAPGSQDWVLDEPYEAQKIALESLYRWDGTRPLGESLGALFGVFRHPPTGWRYLRLPGMPTILRVLYNPNGDQLMIGPEFHQIRRFDLAAKDCEPTDGENQSFELKQVKCQYRLVAAVDLTNDTVRLYGIDGAYIRAPPDHGHLVDVRGSIGDIDRPYMLFFARTADDAPPQVPETPEIVLPPFLPEEGGFAPTMEADDPNEGFDDDPNAGFDDDPNAGFDDDAEDDEPRDDGEAQLPKQPEDIPEVEAPTFTMGVFHQSAPALDLEDESLNIALGNLPAPAKSIAANQYGDSDDDESEPEPEPEPEPQPEAQDIEMGNVHPDRRSATARPPSPSHDNRRDDRRPRERSWSPRRPSRRPSPRRRSPSPRRRSPYREGPSPYRRGPSPYRRGPSPTPPPQRADRYRPEPRRPDNTRSRPMYDYRNEYRDDFGPPSGRYPRGESYDDAWDNREPYRDRGPPPEYRDPRRYHTPRSSDNRRRSRSPSRDYNSYY</sequence>
<evidence type="ECO:0000313" key="3">
    <source>
        <dbReference type="Proteomes" id="UP001396898"/>
    </source>
</evidence>
<protein>
    <recommendedName>
        <fullName evidence="4">FHA domain-containing protein</fullName>
    </recommendedName>
</protein>
<comment type="caution">
    <text evidence="2">The sequence shown here is derived from an EMBL/GenBank/DDBJ whole genome shotgun (WGS) entry which is preliminary data.</text>
</comment>
<accession>A0ABR1R8Z3</accession>
<feature type="region of interest" description="Disordered" evidence="1">
    <location>
        <begin position="303"/>
        <end position="391"/>
    </location>
</feature>
<dbReference type="EMBL" id="JAQQWI010000017">
    <property type="protein sequence ID" value="KAK8005821.1"/>
    <property type="molecule type" value="Genomic_DNA"/>
</dbReference>
<proteinExistence type="predicted"/>
<feature type="region of interest" description="Disordered" evidence="1">
    <location>
        <begin position="419"/>
        <end position="626"/>
    </location>
</feature>
<gene>
    <name evidence="2" type="ORF">PG991_012118</name>
</gene>
<reference evidence="2 3" key="1">
    <citation type="submission" date="2023-01" db="EMBL/GenBank/DDBJ databases">
        <title>Analysis of 21 Apiospora genomes using comparative genomics revels a genus with tremendous synthesis potential of carbohydrate active enzymes and secondary metabolites.</title>
        <authorList>
            <person name="Sorensen T."/>
        </authorList>
    </citation>
    <scope>NUCLEOTIDE SEQUENCE [LARGE SCALE GENOMIC DNA]</scope>
    <source>
        <strain evidence="2 3">CBS 20057</strain>
    </source>
</reference>
<dbReference type="Proteomes" id="UP001396898">
    <property type="component" value="Unassembled WGS sequence"/>
</dbReference>
<evidence type="ECO:0008006" key="4">
    <source>
        <dbReference type="Google" id="ProtNLM"/>
    </source>
</evidence>
<feature type="compositionally biased region" description="Basic and acidic residues" evidence="1">
    <location>
        <begin position="471"/>
        <end position="485"/>
    </location>
</feature>
<feature type="compositionally biased region" description="Basic and acidic residues" evidence="1">
    <location>
        <begin position="535"/>
        <end position="565"/>
    </location>
</feature>
<feature type="compositionally biased region" description="Acidic residues" evidence="1">
    <location>
        <begin position="427"/>
        <end position="443"/>
    </location>
</feature>
<feature type="compositionally biased region" description="Basic and acidic residues" evidence="1">
    <location>
        <begin position="573"/>
        <end position="612"/>
    </location>
</feature>